<evidence type="ECO:0000256" key="2">
    <source>
        <dbReference type="SAM" id="Phobius"/>
    </source>
</evidence>
<evidence type="ECO:0000256" key="1">
    <source>
        <dbReference type="SAM" id="MobiDB-lite"/>
    </source>
</evidence>
<keyword evidence="4" id="KW-1185">Reference proteome</keyword>
<reference evidence="3" key="2">
    <citation type="submission" date="2020-09" db="EMBL/GenBank/DDBJ databases">
        <authorList>
            <person name="Sun Q."/>
            <person name="Ohkuma M."/>
        </authorList>
    </citation>
    <scope>NUCLEOTIDE SEQUENCE</scope>
    <source>
        <strain evidence="3">JCM 4059</strain>
    </source>
</reference>
<dbReference type="Proteomes" id="UP000638313">
    <property type="component" value="Unassembled WGS sequence"/>
</dbReference>
<protein>
    <submittedName>
        <fullName evidence="3">Uncharacterized protein</fullName>
    </submittedName>
</protein>
<evidence type="ECO:0000313" key="4">
    <source>
        <dbReference type="Proteomes" id="UP000638313"/>
    </source>
</evidence>
<proteinExistence type="predicted"/>
<keyword evidence="2" id="KW-0472">Membrane</keyword>
<name>A0A919AYJ9_9ACTN</name>
<keyword evidence="2" id="KW-0812">Transmembrane</keyword>
<feature type="compositionally biased region" description="Low complexity" evidence="1">
    <location>
        <begin position="91"/>
        <end position="101"/>
    </location>
</feature>
<feature type="transmembrane region" description="Helical" evidence="2">
    <location>
        <begin position="20"/>
        <end position="41"/>
    </location>
</feature>
<comment type="caution">
    <text evidence="3">The sequence shown here is derived from an EMBL/GenBank/DDBJ whole genome shotgun (WGS) entry which is preliminary data.</text>
</comment>
<dbReference type="AlphaFoldDB" id="A0A919AYJ9"/>
<feature type="region of interest" description="Disordered" evidence="1">
    <location>
        <begin position="45"/>
        <end position="103"/>
    </location>
</feature>
<gene>
    <name evidence="3" type="ORF">GCM10010218_08760</name>
</gene>
<accession>A0A919AYJ9</accession>
<evidence type="ECO:0000313" key="3">
    <source>
        <dbReference type="EMBL" id="GHF29829.1"/>
    </source>
</evidence>
<dbReference type="EMBL" id="BNBD01000001">
    <property type="protein sequence ID" value="GHF29829.1"/>
    <property type="molecule type" value="Genomic_DNA"/>
</dbReference>
<keyword evidence="2" id="KW-1133">Transmembrane helix</keyword>
<sequence>MSGGTGGEGPDTSGRGYGPAWIAVAGTIVAAVVGAWATLAFSDRGGGHDHDDVTPTASADALVGGTGGGGTESAPPRRVSPSPDPADEPTRTASPSRAPSAKARWTGLVTLPLSLNQASDVGADVDGSSPGRLVGVDDDLRGDFSASASVVVMSGRAAEAPGSATELSRAECVRRLPGGVPTQPVWVPLTRGNSNAVSGTYCFTTTGGRVAAFEMVSASFPLPEKVTVQVVVWD</sequence>
<reference evidence="3" key="1">
    <citation type="journal article" date="2014" name="Int. J. Syst. Evol. Microbiol.">
        <title>Complete genome sequence of Corynebacterium casei LMG S-19264T (=DSM 44701T), isolated from a smear-ripened cheese.</title>
        <authorList>
            <consortium name="US DOE Joint Genome Institute (JGI-PGF)"/>
            <person name="Walter F."/>
            <person name="Albersmeier A."/>
            <person name="Kalinowski J."/>
            <person name="Ruckert C."/>
        </authorList>
    </citation>
    <scope>NUCLEOTIDE SEQUENCE</scope>
    <source>
        <strain evidence="3">JCM 4059</strain>
    </source>
</reference>
<organism evidence="3 4">
    <name type="scientific">Streptomyces mashuensis</name>
    <dbReference type="NCBI Taxonomy" id="33904"/>
    <lineage>
        <taxon>Bacteria</taxon>
        <taxon>Bacillati</taxon>
        <taxon>Actinomycetota</taxon>
        <taxon>Actinomycetes</taxon>
        <taxon>Kitasatosporales</taxon>
        <taxon>Streptomycetaceae</taxon>
        <taxon>Streptomyces</taxon>
    </lineage>
</organism>
<dbReference type="RefSeq" id="WP_190127986.1">
    <property type="nucleotide sequence ID" value="NZ_BNBD01000001.1"/>
</dbReference>